<protein>
    <recommendedName>
        <fullName evidence="12">Metaxin glutathione S-transferase domain-containing protein</fullName>
    </recommendedName>
</protein>
<dbReference type="GO" id="GO:0015031">
    <property type="term" value="P:protein transport"/>
    <property type="evidence" value="ECO:0007669"/>
    <property type="project" value="UniProtKB-KW"/>
</dbReference>
<evidence type="ECO:0000256" key="1">
    <source>
        <dbReference type="ARBA" id="ARBA00004294"/>
    </source>
</evidence>
<reference evidence="11" key="1">
    <citation type="journal article" date="2020" name="J. Eukaryot. Microbiol.">
        <title>De novo Sequencing, Assembly and Annotation of the Transcriptome for the Free-Living Testate Amoeba Arcella intermedia.</title>
        <authorList>
            <person name="Ribeiro G.M."/>
            <person name="Porfirio-Sousa A.L."/>
            <person name="Maurer-Alcala X.X."/>
            <person name="Katz L.A."/>
            <person name="Lahr D.J.G."/>
        </authorList>
    </citation>
    <scope>NUCLEOTIDE SEQUENCE</scope>
</reference>
<dbReference type="EMBL" id="GIBP01005445">
    <property type="protein sequence ID" value="NDV34414.1"/>
    <property type="molecule type" value="Transcribed_RNA"/>
</dbReference>
<evidence type="ECO:0000259" key="9">
    <source>
        <dbReference type="Pfam" id="PF10568"/>
    </source>
</evidence>
<sequence length="280" mass="32827">MRLCDVRFSTEGHGKDVPILMDHQSRQVFAQGFGDILEALKYKGFTLPIEKLFDTSQKVDSYCYLELVQSHLYKIQLFNWWAETKNTTFAKRITYSSFNMPFLPTKQDLMVEKLRLEGYSAPYKKKIYQESDRIYKSLSERLGSKDYYFGDEPSVLDCVVYAFLTTQFCADTVKQTLKQQIAKYENLKLFCKRMTYRVFQVETEEFDYVLENVETTETKEKGVGILSKLRSRISYAHLSSVVFVGSAGLLVGIYQFVVKYHQANVFRLFIQNQQQQQRKN</sequence>
<dbReference type="PANTHER" id="PTHR12289:SF38">
    <property type="entry name" value="METAXIN-2"/>
    <property type="match status" value="1"/>
</dbReference>
<feature type="transmembrane region" description="Helical" evidence="8">
    <location>
        <begin position="235"/>
        <end position="257"/>
    </location>
</feature>
<evidence type="ECO:0008006" key="12">
    <source>
        <dbReference type="Google" id="ProtNLM"/>
    </source>
</evidence>
<dbReference type="InterPro" id="IPR036282">
    <property type="entry name" value="Glutathione-S-Trfase_C_sf"/>
</dbReference>
<organism evidence="11">
    <name type="scientific">Arcella intermedia</name>
    <dbReference type="NCBI Taxonomy" id="1963864"/>
    <lineage>
        <taxon>Eukaryota</taxon>
        <taxon>Amoebozoa</taxon>
        <taxon>Tubulinea</taxon>
        <taxon>Elardia</taxon>
        <taxon>Arcellinida</taxon>
        <taxon>Sphaerothecina</taxon>
        <taxon>Arcellidae</taxon>
        <taxon>Arcella</taxon>
    </lineage>
</organism>
<accession>A0A6B2LBQ8</accession>
<dbReference type="PANTHER" id="PTHR12289">
    <property type="entry name" value="METAXIN RELATED"/>
    <property type="match status" value="1"/>
</dbReference>
<keyword evidence="6" id="KW-0496">Mitochondrion</keyword>
<dbReference type="Gene3D" id="1.20.1050.10">
    <property type="match status" value="1"/>
</dbReference>
<dbReference type="AlphaFoldDB" id="A0A6B2LBQ8"/>
<comment type="similarity">
    <text evidence="2">Belongs to the metaxin family.</text>
</comment>
<dbReference type="InterPro" id="IPR033468">
    <property type="entry name" value="Metaxin_GST"/>
</dbReference>
<keyword evidence="8" id="KW-1133">Transmembrane helix</keyword>
<evidence type="ECO:0000313" key="11">
    <source>
        <dbReference type="EMBL" id="NDV34414.1"/>
    </source>
</evidence>
<comment type="subcellular location">
    <subcellularLocation>
        <location evidence="1">Mitochondrion outer membrane</location>
    </subcellularLocation>
</comment>
<evidence type="ECO:0000256" key="4">
    <source>
        <dbReference type="ARBA" id="ARBA00022787"/>
    </source>
</evidence>
<dbReference type="InterPro" id="IPR019564">
    <property type="entry name" value="Sam37/metaxin_N"/>
</dbReference>
<feature type="domain" description="Metaxin glutathione S-transferase" evidence="10">
    <location>
        <begin position="135"/>
        <end position="194"/>
    </location>
</feature>
<proteinExistence type="inferred from homology"/>
<keyword evidence="4" id="KW-1000">Mitochondrion outer membrane</keyword>
<evidence type="ECO:0000256" key="6">
    <source>
        <dbReference type="ARBA" id="ARBA00023128"/>
    </source>
</evidence>
<dbReference type="GO" id="GO:0001401">
    <property type="term" value="C:SAM complex"/>
    <property type="evidence" value="ECO:0007669"/>
    <property type="project" value="InterPro"/>
</dbReference>
<evidence type="ECO:0000256" key="8">
    <source>
        <dbReference type="SAM" id="Phobius"/>
    </source>
</evidence>
<keyword evidence="3" id="KW-0813">Transport</keyword>
<evidence type="ECO:0000256" key="2">
    <source>
        <dbReference type="ARBA" id="ARBA00009170"/>
    </source>
</evidence>
<dbReference type="SUPFAM" id="SSF47616">
    <property type="entry name" value="GST C-terminal domain-like"/>
    <property type="match status" value="1"/>
</dbReference>
<dbReference type="Pfam" id="PF10568">
    <property type="entry name" value="Tom37"/>
    <property type="match status" value="1"/>
</dbReference>
<dbReference type="Pfam" id="PF17171">
    <property type="entry name" value="GST_C_6"/>
    <property type="match status" value="1"/>
</dbReference>
<dbReference type="GO" id="GO:0007005">
    <property type="term" value="P:mitochondrion organization"/>
    <property type="evidence" value="ECO:0007669"/>
    <property type="project" value="TreeGrafter"/>
</dbReference>
<evidence type="ECO:0000259" key="10">
    <source>
        <dbReference type="Pfam" id="PF17171"/>
    </source>
</evidence>
<feature type="domain" description="Mitochondrial outer membrane transport complex Sam37/metaxin N-terminal" evidence="9">
    <location>
        <begin position="16"/>
        <end position="98"/>
    </location>
</feature>
<keyword evidence="8" id="KW-0812">Transmembrane</keyword>
<evidence type="ECO:0000256" key="3">
    <source>
        <dbReference type="ARBA" id="ARBA00022448"/>
    </source>
</evidence>
<keyword evidence="7 8" id="KW-0472">Membrane</keyword>
<keyword evidence="5" id="KW-0653">Protein transport</keyword>
<dbReference type="InterPro" id="IPR050931">
    <property type="entry name" value="Mito_Protein_Transport_Metaxin"/>
</dbReference>
<name>A0A6B2LBQ8_9EUKA</name>
<evidence type="ECO:0000256" key="7">
    <source>
        <dbReference type="ARBA" id="ARBA00023136"/>
    </source>
</evidence>
<evidence type="ECO:0000256" key="5">
    <source>
        <dbReference type="ARBA" id="ARBA00022927"/>
    </source>
</evidence>